<accession>A0A0P6IXY8</accession>
<dbReference type="AlphaFoldDB" id="A0A0P6IXY8"/>
<reference evidence="1" key="1">
    <citation type="journal article" date="2016" name="PLoS ONE">
        <title>A Deep Insight into the Sialome of Male and Female Aedes aegypti Mosquitoes.</title>
        <authorList>
            <person name="Ribeiro J.M."/>
            <person name="Martin-Martin I."/>
            <person name="Arca B."/>
            <person name="Calvo E."/>
        </authorList>
    </citation>
    <scope>NUCLEOTIDE SEQUENCE</scope>
    <source>
        <strain evidence="1">Liverpool</strain>
        <tissue evidence="1">Salivary glands</tissue>
    </source>
</reference>
<sequence length="81" mass="9698">LPIDYFCMCISFDRYEDTLCPENSRKFPLRKDPTLNLNLNTLNNCFQNAVNLSTSHWCDLVWWRCDNNNPKLNQINPYRPE</sequence>
<name>A0A0P6IXY8_AEDAE</name>
<protein>
    <submittedName>
        <fullName evidence="1">Uncharacterized protein</fullName>
    </submittedName>
</protein>
<dbReference type="EMBL" id="GDUN01001177">
    <property type="protein sequence ID" value="JAN94742.1"/>
    <property type="molecule type" value="mRNA"/>
</dbReference>
<feature type="non-terminal residue" evidence="1">
    <location>
        <position position="1"/>
    </location>
</feature>
<organism evidence="1">
    <name type="scientific">Aedes aegypti</name>
    <name type="common">Yellowfever mosquito</name>
    <name type="synonym">Culex aegypti</name>
    <dbReference type="NCBI Taxonomy" id="7159"/>
    <lineage>
        <taxon>Eukaryota</taxon>
        <taxon>Metazoa</taxon>
        <taxon>Ecdysozoa</taxon>
        <taxon>Arthropoda</taxon>
        <taxon>Hexapoda</taxon>
        <taxon>Insecta</taxon>
        <taxon>Pterygota</taxon>
        <taxon>Neoptera</taxon>
        <taxon>Endopterygota</taxon>
        <taxon>Diptera</taxon>
        <taxon>Nematocera</taxon>
        <taxon>Culicoidea</taxon>
        <taxon>Culicidae</taxon>
        <taxon>Culicinae</taxon>
        <taxon>Aedini</taxon>
        <taxon>Aedes</taxon>
        <taxon>Stegomyia</taxon>
    </lineage>
</organism>
<proteinExistence type="evidence at transcript level"/>
<evidence type="ECO:0000313" key="1">
    <source>
        <dbReference type="EMBL" id="JAN94742.1"/>
    </source>
</evidence>